<dbReference type="EMBL" id="CP046904">
    <property type="protein sequence ID" value="QGZ38409.1"/>
    <property type="molecule type" value="Genomic_DNA"/>
</dbReference>
<dbReference type="EMBL" id="VLKW01000002">
    <property type="protein sequence ID" value="TWI50045.1"/>
    <property type="molecule type" value="Genomic_DNA"/>
</dbReference>
<organism evidence="2 3">
    <name type="scientific">Pseudoduganella flava</name>
    <dbReference type="NCBI Taxonomy" id="871742"/>
    <lineage>
        <taxon>Bacteria</taxon>
        <taxon>Pseudomonadati</taxon>
        <taxon>Pseudomonadota</taxon>
        <taxon>Betaproteobacteria</taxon>
        <taxon>Burkholderiales</taxon>
        <taxon>Oxalobacteraceae</taxon>
        <taxon>Telluria group</taxon>
        <taxon>Pseudoduganella</taxon>
    </lineage>
</organism>
<accession>A0A562Q030</accession>
<dbReference type="Proteomes" id="UP000315112">
    <property type="component" value="Unassembled WGS sequence"/>
</dbReference>
<evidence type="ECO:0008006" key="5">
    <source>
        <dbReference type="Google" id="ProtNLM"/>
    </source>
</evidence>
<gene>
    <name evidence="1" type="ORF">GO485_04645</name>
    <name evidence="2" type="ORF">IP92_01269</name>
</gene>
<dbReference type="OrthoDB" id="120841at2"/>
<reference evidence="2 3" key="1">
    <citation type="journal article" date="2015" name="Stand. Genomic Sci.">
        <title>Genomic Encyclopedia of Bacterial and Archaeal Type Strains, Phase III: the genomes of soil and plant-associated and newly described type strains.</title>
        <authorList>
            <person name="Whitman W.B."/>
            <person name="Woyke T."/>
            <person name="Klenk H.P."/>
            <person name="Zhou Y."/>
            <person name="Lilburn T.G."/>
            <person name="Beck B.J."/>
            <person name="De Vos P."/>
            <person name="Vandamme P."/>
            <person name="Eisen J.A."/>
            <person name="Garrity G."/>
            <person name="Hugenholtz P."/>
            <person name="Kyrpides N.C."/>
        </authorList>
    </citation>
    <scope>NUCLEOTIDE SEQUENCE [LARGE SCALE GENOMIC DNA]</scope>
    <source>
        <strain evidence="2 3">CGMCC 1.10685</strain>
    </source>
</reference>
<dbReference type="AlphaFoldDB" id="A0A562Q030"/>
<protein>
    <recommendedName>
        <fullName evidence="5">DUF3142 domain-containing protein</fullName>
    </recommendedName>
</protein>
<reference evidence="1 4" key="3">
    <citation type="submission" date="2019-12" db="EMBL/GenBank/DDBJ databases">
        <title>Draft Genome Sequences of Six Type Strains of the Genus Massilia.</title>
        <authorList>
            <person name="Miess H."/>
            <person name="Frediansyah A."/>
            <person name="Goeker M."/>
            <person name="Gross H."/>
        </authorList>
    </citation>
    <scope>NUCLEOTIDE SEQUENCE [LARGE SCALE GENOMIC DNA]</scope>
    <source>
        <strain evidence="1 4">DSM 26639</strain>
    </source>
</reference>
<proteinExistence type="predicted"/>
<evidence type="ECO:0000313" key="2">
    <source>
        <dbReference type="EMBL" id="TWI50045.1"/>
    </source>
</evidence>
<evidence type="ECO:0000313" key="3">
    <source>
        <dbReference type="Proteomes" id="UP000315112"/>
    </source>
</evidence>
<dbReference type="RefSeq" id="WP_145873686.1">
    <property type="nucleotide sequence ID" value="NZ_CP046904.1"/>
</dbReference>
<dbReference type="Proteomes" id="UP000437862">
    <property type="component" value="Chromosome"/>
</dbReference>
<evidence type="ECO:0000313" key="4">
    <source>
        <dbReference type="Proteomes" id="UP000437862"/>
    </source>
</evidence>
<sequence length="219" mass="24831">MFAPPVLEVPPTAIAWLWRDAPVPAWSQTVAVVDRHIWLAGDKVLVRPGAQPRRLPVRTAVVPVVHVEIDPIRPPRTLQHAQAVVLAAMRSAARASTSGWVQLDLEARPSHRADYRMLVQQVRTALPAGIKLSVTALAWWCRSPNWLDDLPVDEVVPMFFRMGRDNVALRGIVADQPQLLHPACRATAAGFSRQEPYTQDVTRRYRRTYWFDEKGWQQK</sequence>
<keyword evidence="4" id="KW-1185">Reference proteome</keyword>
<reference evidence="2" key="2">
    <citation type="submission" date="2019-07" db="EMBL/GenBank/DDBJ databases">
        <authorList>
            <person name="Whitman W."/>
            <person name="Huntemann M."/>
            <person name="Clum A."/>
            <person name="Pillay M."/>
            <person name="Palaniappan K."/>
            <person name="Varghese N."/>
            <person name="Mikhailova N."/>
            <person name="Stamatis D."/>
            <person name="Reddy T."/>
            <person name="Daum C."/>
            <person name="Shapiro N."/>
            <person name="Ivanova N."/>
            <person name="Kyrpides N."/>
            <person name="Woyke T."/>
        </authorList>
    </citation>
    <scope>NUCLEOTIDE SEQUENCE</scope>
    <source>
        <strain evidence="2">CGMCC 1.10685</strain>
    </source>
</reference>
<name>A0A562Q030_9BURK</name>
<evidence type="ECO:0000313" key="1">
    <source>
        <dbReference type="EMBL" id="QGZ38409.1"/>
    </source>
</evidence>